<keyword evidence="1" id="KW-0732">Signal</keyword>
<dbReference type="OrthoDB" id="7841298at2"/>
<dbReference type="AlphaFoldDB" id="A0A318T0A2"/>
<protein>
    <submittedName>
        <fullName evidence="2">Uncharacterized protein DUF2059</fullName>
    </submittedName>
</protein>
<organism evidence="2 3">
    <name type="scientific">Pseudoroseicyclus aestuarii</name>
    <dbReference type="NCBI Taxonomy" id="1795041"/>
    <lineage>
        <taxon>Bacteria</taxon>
        <taxon>Pseudomonadati</taxon>
        <taxon>Pseudomonadota</taxon>
        <taxon>Alphaproteobacteria</taxon>
        <taxon>Rhodobacterales</taxon>
        <taxon>Paracoccaceae</taxon>
        <taxon>Pseudoroseicyclus</taxon>
    </lineage>
</organism>
<proteinExistence type="predicted"/>
<evidence type="ECO:0000313" key="2">
    <source>
        <dbReference type="EMBL" id="PYE86146.1"/>
    </source>
</evidence>
<keyword evidence="3" id="KW-1185">Reference proteome</keyword>
<dbReference type="Proteomes" id="UP000248311">
    <property type="component" value="Unassembled WGS sequence"/>
</dbReference>
<comment type="caution">
    <text evidence="2">The sequence shown here is derived from an EMBL/GenBank/DDBJ whole genome shotgun (WGS) entry which is preliminary data.</text>
</comment>
<gene>
    <name evidence="2" type="ORF">DFP88_101822</name>
</gene>
<feature type="signal peptide" evidence="1">
    <location>
        <begin position="1"/>
        <end position="31"/>
    </location>
</feature>
<evidence type="ECO:0000256" key="1">
    <source>
        <dbReference type="SAM" id="SignalP"/>
    </source>
</evidence>
<evidence type="ECO:0000313" key="3">
    <source>
        <dbReference type="Proteomes" id="UP000248311"/>
    </source>
</evidence>
<feature type="chain" id="PRO_5016335023" evidence="1">
    <location>
        <begin position="32"/>
        <end position="293"/>
    </location>
</feature>
<dbReference type="EMBL" id="QJTE01000001">
    <property type="protein sequence ID" value="PYE86146.1"/>
    <property type="molecule type" value="Genomic_DNA"/>
</dbReference>
<sequence>MRHLLRTAGAAALVSLSAAALAPLGALQASAQQQEAPATDESFDRLYEALLMPQMLAVMREEGLVYGETMAEEMLPGGADAGWAAQVSEIYEIERLEEAMRTGMRAALDEAQAQAAAEFFTSEPGQSLAECELEARRDFLDPEVEARAKEEAALALADEAPRMALIDSLIEAGDIIEQNVAGGLNANVAFFTGLMQGGAGSSGGVVDEGAILSQAWAQEPVLRQATTTWAYAFLDYAYAPIEDEALEQYEVFYRSDAGRALNQASFEAYDAMSTQISRALGLALAERIGGQEI</sequence>
<dbReference type="RefSeq" id="WP_110813138.1">
    <property type="nucleotide sequence ID" value="NZ_QJTE01000001.1"/>
</dbReference>
<reference evidence="2 3" key="1">
    <citation type="submission" date="2018-06" db="EMBL/GenBank/DDBJ databases">
        <title>Genomic Encyclopedia of Type Strains, Phase III (KMG-III): the genomes of soil and plant-associated and newly described type strains.</title>
        <authorList>
            <person name="Whitman W."/>
        </authorList>
    </citation>
    <scope>NUCLEOTIDE SEQUENCE [LARGE SCALE GENOMIC DNA]</scope>
    <source>
        <strain evidence="2 3">CECT 9025</strain>
    </source>
</reference>
<name>A0A318T0A2_9RHOB</name>
<accession>A0A318T0A2</accession>